<organism evidence="2 3">
    <name type="scientific">Bogoriella caseilytica</name>
    <dbReference type="NCBI Taxonomy" id="56055"/>
    <lineage>
        <taxon>Bacteria</taxon>
        <taxon>Bacillati</taxon>
        <taxon>Actinomycetota</taxon>
        <taxon>Actinomycetes</taxon>
        <taxon>Micrococcales</taxon>
        <taxon>Bogoriellaceae</taxon>
        <taxon>Bogoriella</taxon>
    </lineage>
</organism>
<feature type="transmembrane region" description="Helical" evidence="1">
    <location>
        <begin position="211"/>
        <end position="231"/>
    </location>
</feature>
<gene>
    <name evidence="2" type="ORF">EDD31_1649</name>
</gene>
<reference evidence="2 3" key="1">
    <citation type="submission" date="2018-11" db="EMBL/GenBank/DDBJ databases">
        <title>Sequencing the genomes of 1000 actinobacteria strains.</title>
        <authorList>
            <person name="Klenk H.-P."/>
        </authorList>
    </citation>
    <scope>NUCLEOTIDE SEQUENCE [LARGE SCALE GENOMIC DNA]</scope>
    <source>
        <strain evidence="2 3">DSM 11294</strain>
    </source>
</reference>
<keyword evidence="3" id="KW-1185">Reference proteome</keyword>
<dbReference type="GO" id="GO:0005886">
    <property type="term" value="C:plasma membrane"/>
    <property type="evidence" value="ECO:0007669"/>
    <property type="project" value="TreeGrafter"/>
</dbReference>
<feature type="transmembrane region" description="Helical" evidence="1">
    <location>
        <begin position="43"/>
        <end position="66"/>
    </location>
</feature>
<accession>A0A3N2BE13</accession>
<evidence type="ECO:0000256" key="1">
    <source>
        <dbReference type="SAM" id="Phobius"/>
    </source>
</evidence>
<evidence type="ECO:0000313" key="2">
    <source>
        <dbReference type="EMBL" id="ROR73274.1"/>
    </source>
</evidence>
<dbReference type="RefSeq" id="WP_245991060.1">
    <property type="nucleotide sequence ID" value="NZ_RKHK01000001.1"/>
</dbReference>
<dbReference type="PANTHER" id="PTHR34821:SF2">
    <property type="entry name" value="INNER MEMBRANE PROTEIN YDCZ"/>
    <property type="match status" value="1"/>
</dbReference>
<keyword evidence="1" id="KW-0472">Membrane</keyword>
<feature type="transmembrane region" description="Helical" evidence="1">
    <location>
        <begin position="170"/>
        <end position="190"/>
    </location>
</feature>
<comment type="caution">
    <text evidence="2">The sequence shown here is derived from an EMBL/GenBank/DDBJ whole genome shotgun (WGS) entry which is preliminary data.</text>
</comment>
<dbReference type="EMBL" id="RKHK01000001">
    <property type="protein sequence ID" value="ROR73274.1"/>
    <property type="molecule type" value="Genomic_DNA"/>
</dbReference>
<evidence type="ECO:0000313" key="3">
    <source>
        <dbReference type="Proteomes" id="UP000280668"/>
    </source>
</evidence>
<dbReference type="AlphaFoldDB" id="A0A3N2BE13"/>
<dbReference type="InterPro" id="IPR006750">
    <property type="entry name" value="YdcZ"/>
</dbReference>
<name>A0A3N2BE13_9MICO</name>
<feature type="transmembrane region" description="Helical" evidence="1">
    <location>
        <begin position="270"/>
        <end position="290"/>
    </location>
</feature>
<sequence length="327" mass="33827">MRQQSEQPDRSLPIWALLILVMVLVGMAMPIQSRVNTALAAEIGSATLAATISFLTGLLVMIVVTTTTSTGRRAVRRVRPALRSGQVRWWYLLAGCVGAYFVLTQTLTVGFIGVAVFSVAVITGQTVGGLLWDRIGLGPAGRKMISPFRVLGAILTLVAVAWTVSPHLTAAGRGVDWLILVLLPAAAGFLNSGQQALNGRQAAAYGPVPTTLINFLTGSTVLLAVWGIQAVATGIGPALSPVWWHYLGGPLGIVFIGAGAVLVAKVGVLVTAMGMIAGQLVGSLVLEVVVPTAGSIVAFATVAGTGLTLVAVVLASLPDIRRSRAQP</sequence>
<feature type="transmembrane region" description="Helical" evidence="1">
    <location>
        <begin position="87"/>
        <end position="103"/>
    </location>
</feature>
<dbReference type="Proteomes" id="UP000280668">
    <property type="component" value="Unassembled WGS sequence"/>
</dbReference>
<feature type="transmembrane region" description="Helical" evidence="1">
    <location>
        <begin position="144"/>
        <end position="164"/>
    </location>
</feature>
<dbReference type="PANTHER" id="PTHR34821">
    <property type="entry name" value="INNER MEMBRANE PROTEIN YDCZ"/>
    <property type="match status" value="1"/>
</dbReference>
<feature type="transmembrane region" description="Helical" evidence="1">
    <location>
        <begin position="12"/>
        <end position="31"/>
    </location>
</feature>
<feature type="transmembrane region" description="Helical" evidence="1">
    <location>
        <begin position="296"/>
        <end position="317"/>
    </location>
</feature>
<protein>
    <submittedName>
        <fullName evidence="2">Transporter family-2 protein</fullName>
    </submittedName>
</protein>
<proteinExistence type="predicted"/>
<keyword evidence="1" id="KW-0812">Transmembrane</keyword>
<dbReference type="Pfam" id="PF04657">
    <property type="entry name" value="DMT_YdcZ"/>
    <property type="match status" value="2"/>
</dbReference>
<feature type="transmembrane region" description="Helical" evidence="1">
    <location>
        <begin position="243"/>
        <end position="263"/>
    </location>
</feature>
<keyword evidence="1" id="KW-1133">Transmembrane helix</keyword>
<feature type="transmembrane region" description="Helical" evidence="1">
    <location>
        <begin position="109"/>
        <end position="132"/>
    </location>
</feature>